<dbReference type="Pfam" id="PF14392">
    <property type="entry name" value="zf-CCHC_4"/>
    <property type="match status" value="1"/>
</dbReference>
<organism evidence="2 3">
    <name type="scientific">Trifolium pratense</name>
    <name type="common">Red clover</name>
    <dbReference type="NCBI Taxonomy" id="57577"/>
    <lineage>
        <taxon>Eukaryota</taxon>
        <taxon>Viridiplantae</taxon>
        <taxon>Streptophyta</taxon>
        <taxon>Embryophyta</taxon>
        <taxon>Tracheophyta</taxon>
        <taxon>Spermatophyta</taxon>
        <taxon>Magnoliopsida</taxon>
        <taxon>eudicotyledons</taxon>
        <taxon>Gunneridae</taxon>
        <taxon>Pentapetalae</taxon>
        <taxon>rosids</taxon>
        <taxon>fabids</taxon>
        <taxon>Fabales</taxon>
        <taxon>Fabaceae</taxon>
        <taxon>Papilionoideae</taxon>
        <taxon>50 kb inversion clade</taxon>
        <taxon>NPAAA clade</taxon>
        <taxon>Hologalegina</taxon>
        <taxon>IRL clade</taxon>
        <taxon>Trifolieae</taxon>
        <taxon>Trifolium</taxon>
    </lineage>
</organism>
<evidence type="ECO:0000313" key="2">
    <source>
        <dbReference type="EMBL" id="PNX71143.1"/>
    </source>
</evidence>
<protein>
    <recommendedName>
        <fullName evidence="1">Zinc knuckle CX2CX4HX4C domain-containing protein</fullName>
    </recommendedName>
</protein>
<gene>
    <name evidence="2" type="ORF">L195_g027014</name>
</gene>
<dbReference type="InterPro" id="IPR025836">
    <property type="entry name" value="Zn_knuckle_CX2CX4HX4C"/>
</dbReference>
<feature type="domain" description="Zinc knuckle CX2CX4HX4C" evidence="1">
    <location>
        <begin position="36"/>
        <end position="64"/>
    </location>
</feature>
<dbReference type="EMBL" id="ASHM01022937">
    <property type="protein sequence ID" value="PNX71143.1"/>
    <property type="molecule type" value="Genomic_DNA"/>
</dbReference>
<comment type="caution">
    <text evidence="2">The sequence shown here is derived from an EMBL/GenBank/DDBJ whole genome shotgun (WGS) entry which is preliminary data.</text>
</comment>
<evidence type="ECO:0000313" key="3">
    <source>
        <dbReference type="Proteomes" id="UP000236291"/>
    </source>
</evidence>
<evidence type="ECO:0000259" key="1">
    <source>
        <dbReference type="Pfam" id="PF14392"/>
    </source>
</evidence>
<dbReference type="AlphaFoldDB" id="A0A2K3KXZ1"/>
<reference evidence="2 3" key="2">
    <citation type="journal article" date="2017" name="Front. Plant Sci.">
        <title>Gene Classification and Mining of Molecular Markers Useful in Red Clover (Trifolium pratense) Breeding.</title>
        <authorList>
            <person name="Istvanek J."/>
            <person name="Dluhosova J."/>
            <person name="Dluhos P."/>
            <person name="Patkova L."/>
            <person name="Nedelnik J."/>
            <person name="Repkova J."/>
        </authorList>
    </citation>
    <scope>NUCLEOTIDE SEQUENCE [LARGE SCALE GENOMIC DNA]</scope>
    <source>
        <strain evidence="3">cv. Tatra</strain>
        <tissue evidence="2">Young leaves</tissue>
    </source>
</reference>
<accession>A0A2K3KXZ1</accession>
<proteinExistence type="predicted"/>
<name>A0A2K3KXZ1_TRIPR</name>
<dbReference type="Proteomes" id="UP000236291">
    <property type="component" value="Unassembled WGS sequence"/>
</dbReference>
<reference evidence="2 3" key="1">
    <citation type="journal article" date="2014" name="Am. J. Bot.">
        <title>Genome assembly and annotation for red clover (Trifolium pratense; Fabaceae).</title>
        <authorList>
            <person name="Istvanek J."/>
            <person name="Jaros M."/>
            <person name="Krenek A."/>
            <person name="Repkova J."/>
        </authorList>
    </citation>
    <scope>NUCLEOTIDE SEQUENCE [LARGE SCALE GENOMIC DNA]</scope>
    <source>
        <strain evidence="3">cv. Tatra</strain>
        <tissue evidence="2">Young leaves</tissue>
    </source>
</reference>
<sequence length="196" mass="21836">MMTLTTMALEIVYACSCCYEALKKKFPFEKEDEGIVHLHFKYEILGVFCFECGLLGNTESFFPKRLEPDFLDGEKGWGNFICSGNSSKDGGATFNKWLRTGKGQNCGGRNGGSTSCEVVDDNGARDVNLHPSEQISTRIASLELRKQGFFPRGDGDKNFHADNLGRGSGKAYPSPQIPRICPYILNLTIFTNYEQF</sequence>